<evidence type="ECO:0000313" key="2">
    <source>
        <dbReference type="EMBL" id="OON16157.1"/>
    </source>
</evidence>
<evidence type="ECO:0000313" key="3">
    <source>
        <dbReference type="Proteomes" id="UP000243686"/>
    </source>
</evidence>
<evidence type="ECO:0000256" key="1">
    <source>
        <dbReference type="SAM" id="MobiDB-lite"/>
    </source>
</evidence>
<feature type="non-terminal residue" evidence="2">
    <location>
        <position position="286"/>
    </location>
</feature>
<feature type="compositionally biased region" description="Polar residues" evidence="1">
    <location>
        <begin position="211"/>
        <end position="222"/>
    </location>
</feature>
<accession>A0A1S8WP44</accession>
<dbReference type="AlphaFoldDB" id="A0A1S8WP44"/>
<dbReference type="Proteomes" id="UP000243686">
    <property type="component" value="Unassembled WGS sequence"/>
</dbReference>
<keyword evidence="3" id="KW-1185">Reference proteome</keyword>
<proteinExistence type="predicted"/>
<reference evidence="2 3" key="1">
    <citation type="submission" date="2015-03" db="EMBL/GenBank/DDBJ databases">
        <title>Draft genome of the nematode, Opisthorchis viverrini.</title>
        <authorList>
            <person name="Mitreva M."/>
        </authorList>
    </citation>
    <scope>NUCLEOTIDE SEQUENCE [LARGE SCALE GENOMIC DNA]</scope>
    <source>
        <strain evidence="2">Khon Kaen</strain>
    </source>
</reference>
<organism evidence="2 3">
    <name type="scientific">Opisthorchis viverrini</name>
    <name type="common">Southeast Asian liver fluke</name>
    <dbReference type="NCBI Taxonomy" id="6198"/>
    <lineage>
        <taxon>Eukaryota</taxon>
        <taxon>Metazoa</taxon>
        <taxon>Spiralia</taxon>
        <taxon>Lophotrochozoa</taxon>
        <taxon>Platyhelminthes</taxon>
        <taxon>Trematoda</taxon>
        <taxon>Digenea</taxon>
        <taxon>Opisthorchiida</taxon>
        <taxon>Opisthorchiata</taxon>
        <taxon>Opisthorchiidae</taxon>
        <taxon>Opisthorchis</taxon>
    </lineage>
</organism>
<feature type="region of interest" description="Disordered" evidence="1">
    <location>
        <begin position="205"/>
        <end position="229"/>
    </location>
</feature>
<protein>
    <submittedName>
        <fullName evidence="2">Uncharacterized protein</fullName>
    </submittedName>
</protein>
<dbReference type="EMBL" id="KV898554">
    <property type="protein sequence ID" value="OON16157.1"/>
    <property type="molecule type" value="Genomic_DNA"/>
</dbReference>
<sequence>MRTRSHGKTEDEPAASGGSFWSLCYRMLQSFFSLLSSVISAGFIHIRPPPTIPPPDKFCMADTSEFIQLFPASEQKRVLLSLLDGEARDIVRDKHILKDGVTEDVFERLCACLIERIHPVEHQYRFQSRIQLSGERMSNFVRELRRIIEDAFPDGNKRSLSRSLTLPEPLNSASGFWVVRLTRLQRHYKWRTRRETSWASCRGIENRTRHTSPPSTFSSNNKADVGHQPEDGHTIPCHCALTDRTFTRHFNVQPRPTFRDGLSRTLTALTASASGHTPGPVDTMDH</sequence>
<gene>
    <name evidence="2" type="ORF">X801_08033</name>
</gene>
<name>A0A1S8WP44_OPIVI</name>